<dbReference type="InterPro" id="IPR050734">
    <property type="entry name" value="PIH1/Kintoun_subfamily"/>
</dbReference>
<evidence type="ECO:0000256" key="2">
    <source>
        <dbReference type="ARBA" id="ARBA00040541"/>
    </source>
</evidence>
<dbReference type="GO" id="GO:0000492">
    <property type="term" value="P:box C/D snoRNP assembly"/>
    <property type="evidence" value="ECO:0007669"/>
    <property type="project" value="TreeGrafter"/>
</dbReference>
<feature type="region of interest" description="Disordered" evidence="3">
    <location>
        <begin position="202"/>
        <end position="221"/>
    </location>
</feature>
<feature type="domain" description="PIH1 N-terminal" evidence="4">
    <location>
        <begin position="50"/>
        <end position="168"/>
    </location>
</feature>
<organism evidence="6 7">
    <name type="scientific">Culter alburnus</name>
    <name type="common">Topmouth culter</name>
    <dbReference type="NCBI Taxonomy" id="194366"/>
    <lineage>
        <taxon>Eukaryota</taxon>
        <taxon>Metazoa</taxon>
        <taxon>Chordata</taxon>
        <taxon>Craniata</taxon>
        <taxon>Vertebrata</taxon>
        <taxon>Euteleostomi</taxon>
        <taxon>Actinopterygii</taxon>
        <taxon>Neopterygii</taxon>
        <taxon>Teleostei</taxon>
        <taxon>Ostariophysi</taxon>
        <taxon>Cypriniformes</taxon>
        <taxon>Xenocyprididae</taxon>
        <taxon>Xenocypridinae</taxon>
        <taxon>Culter</taxon>
    </lineage>
</organism>
<proteinExistence type="inferred from homology"/>
<feature type="domain" description="PIH1D1/2/3 CS-like" evidence="5">
    <location>
        <begin position="254"/>
        <end position="321"/>
    </location>
</feature>
<dbReference type="PANTHER" id="PTHR22997">
    <property type="entry name" value="PIH1 DOMAIN-CONTAINING PROTEIN 1"/>
    <property type="match status" value="1"/>
</dbReference>
<dbReference type="Pfam" id="PF18201">
    <property type="entry name" value="PIH1_CS"/>
    <property type="match status" value="1"/>
</dbReference>
<dbReference type="EMBL" id="JAWDJR010000015">
    <property type="protein sequence ID" value="KAK9962017.1"/>
    <property type="molecule type" value="Genomic_DNA"/>
</dbReference>
<evidence type="ECO:0000259" key="4">
    <source>
        <dbReference type="Pfam" id="PF08190"/>
    </source>
</evidence>
<dbReference type="AlphaFoldDB" id="A0AAW1ZPJ0"/>
<evidence type="ECO:0000313" key="7">
    <source>
        <dbReference type="Proteomes" id="UP001479290"/>
    </source>
</evidence>
<reference evidence="6 7" key="1">
    <citation type="submission" date="2024-05" db="EMBL/GenBank/DDBJ databases">
        <title>A high-quality chromosomal-level genome assembly of Topmouth culter (Culter alburnus).</title>
        <authorList>
            <person name="Zhao H."/>
        </authorList>
    </citation>
    <scope>NUCLEOTIDE SEQUENCE [LARGE SCALE GENOMIC DNA]</scope>
    <source>
        <strain evidence="6">CATC2023</strain>
        <tissue evidence="6">Muscle</tissue>
    </source>
</reference>
<keyword evidence="7" id="KW-1185">Reference proteome</keyword>
<feature type="compositionally biased region" description="Polar residues" evidence="3">
    <location>
        <begin position="228"/>
        <end position="239"/>
    </location>
</feature>
<evidence type="ECO:0000259" key="5">
    <source>
        <dbReference type="Pfam" id="PF18201"/>
    </source>
</evidence>
<comment type="similarity">
    <text evidence="1">Belongs to the PIH1 family.</text>
</comment>
<evidence type="ECO:0000256" key="1">
    <source>
        <dbReference type="ARBA" id="ARBA00008511"/>
    </source>
</evidence>
<protein>
    <recommendedName>
        <fullName evidence="2">PIH1 domain-containing protein 2</fullName>
    </recommendedName>
</protein>
<dbReference type="GO" id="GO:0005737">
    <property type="term" value="C:cytoplasm"/>
    <property type="evidence" value="ECO:0007669"/>
    <property type="project" value="TreeGrafter"/>
</dbReference>
<dbReference type="GO" id="GO:1990904">
    <property type="term" value="C:ribonucleoprotein complex"/>
    <property type="evidence" value="ECO:0007669"/>
    <property type="project" value="TreeGrafter"/>
</dbReference>
<comment type="caution">
    <text evidence="6">The sequence shown here is derived from an EMBL/GenBank/DDBJ whole genome shotgun (WGS) entry which is preliminary data.</text>
</comment>
<dbReference type="InterPro" id="IPR041442">
    <property type="entry name" value="PIH1D1/2/3_CS-like"/>
</dbReference>
<feature type="region of interest" description="Disordered" evidence="3">
    <location>
        <begin position="228"/>
        <end position="253"/>
    </location>
</feature>
<accession>A0AAW1ZPJ0</accession>
<dbReference type="Proteomes" id="UP001479290">
    <property type="component" value="Unassembled WGS sequence"/>
</dbReference>
<dbReference type="InterPro" id="IPR012981">
    <property type="entry name" value="PIH1_N"/>
</dbReference>
<dbReference type="Pfam" id="PF08190">
    <property type="entry name" value="PIH1"/>
    <property type="match status" value="1"/>
</dbReference>
<evidence type="ECO:0000256" key="3">
    <source>
        <dbReference type="SAM" id="MobiDB-lite"/>
    </source>
</evidence>
<gene>
    <name evidence="6" type="ORF">ABG768_007403</name>
</gene>
<sequence length="322" mass="36540">MEISGYDNNAALQQVNQFWSMLDDMSENNPEAYRTFIERQFREGAEFYSPPQPHACIRTAVLGPKEDMLYINMCGWKRVPAATSYSDPVPVCGGQMEKVTEEKERYCVVDVAFNPEVLEMTEKDKHEKEKLHLLAMNFIEQQHNLSLSQHYKLTKDKLKGSIQDMKQRLMSPHTCKSSAKEPQSEPGPSLLQQISSLRMAESNEDSSIQLSMEQEKKPARSDLIEVISSTESDQSQPQQPRHHLTVCPDGSGSSRSLKLSVELPGVRSVSQCQLSISQDDILLEVEDIYYLHLPFPELVKEETCTATFSKKKQILNVLVTVL</sequence>
<dbReference type="GO" id="GO:0006364">
    <property type="term" value="P:rRNA processing"/>
    <property type="evidence" value="ECO:0007669"/>
    <property type="project" value="TreeGrafter"/>
</dbReference>
<name>A0AAW1ZPJ0_CULAL</name>
<dbReference type="PANTHER" id="PTHR22997:SF6">
    <property type="entry name" value="PIH1 DOMAIN-CONTAINING PROTEIN 2"/>
    <property type="match status" value="1"/>
</dbReference>
<evidence type="ECO:0000313" key="6">
    <source>
        <dbReference type="EMBL" id="KAK9962017.1"/>
    </source>
</evidence>
<dbReference type="GO" id="GO:0097255">
    <property type="term" value="C:R2TP complex"/>
    <property type="evidence" value="ECO:0007669"/>
    <property type="project" value="TreeGrafter"/>
</dbReference>